<dbReference type="InterPro" id="IPR019775">
    <property type="entry name" value="WD40_repeat_CS"/>
</dbReference>
<keyword evidence="4 6" id="KW-0863">Zinc-finger</keyword>
<dbReference type="InterPro" id="IPR001841">
    <property type="entry name" value="Znf_RING"/>
</dbReference>
<evidence type="ECO:0000256" key="3">
    <source>
        <dbReference type="ARBA" id="ARBA00022737"/>
    </source>
</evidence>
<keyword evidence="11" id="KW-1185">Reference proteome</keyword>
<accession>A0ABP1G4P7</accession>
<dbReference type="PANTHER" id="PTHR44080:SF1">
    <property type="entry name" value="E3 UBIQUITIN-PROTEIN LIGASE COP1"/>
    <property type="match status" value="1"/>
</dbReference>
<dbReference type="PROSITE" id="PS50294">
    <property type="entry name" value="WD_REPEATS_REGION"/>
    <property type="match status" value="2"/>
</dbReference>
<dbReference type="InterPro" id="IPR001680">
    <property type="entry name" value="WD40_rpt"/>
</dbReference>
<dbReference type="PANTHER" id="PTHR44080">
    <property type="entry name" value="E3 UBIQUITIN-PROTEIN LIGASE COP1"/>
    <property type="match status" value="1"/>
</dbReference>
<dbReference type="Proteomes" id="UP001497392">
    <property type="component" value="Unassembled WGS sequence"/>
</dbReference>
<protein>
    <submittedName>
        <fullName evidence="10">G10128 protein</fullName>
    </submittedName>
</protein>
<dbReference type="PROSITE" id="PS00678">
    <property type="entry name" value="WD_REPEATS_1"/>
    <property type="match status" value="1"/>
</dbReference>
<keyword evidence="3" id="KW-0677">Repeat</keyword>
<evidence type="ECO:0000259" key="9">
    <source>
        <dbReference type="PROSITE" id="PS50089"/>
    </source>
</evidence>
<feature type="domain" description="RING-type" evidence="9">
    <location>
        <begin position="46"/>
        <end position="83"/>
    </location>
</feature>
<feature type="compositionally biased region" description="Polar residues" evidence="8">
    <location>
        <begin position="383"/>
        <end position="399"/>
    </location>
</feature>
<dbReference type="SUPFAM" id="SSF57850">
    <property type="entry name" value="RING/U-box"/>
    <property type="match status" value="1"/>
</dbReference>
<evidence type="ECO:0000313" key="11">
    <source>
        <dbReference type="Proteomes" id="UP001497392"/>
    </source>
</evidence>
<gene>
    <name evidence="10" type="primary">g10128</name>
    <name evidence="10" type="ORF">VP750_LOCUS9116</name>
</gene>
<dbReference type="Gene3D" id="3.30.40.10">
    <property type="entry name" value="Zinc/RING finger domain, C3HC4 (zinc finger)"/>
    <property type="match status" value="1"/>
</dbReference>
<evidence type="ECO:0000256" key="6">
    <source>
        <dbReference type="PROSITE-ProRule" id="PRU00175"/>
    </source>
</evidence>
<evidence type="ECO:0000256" key="4">
    <source>
        <dbReference type="ARBA" id="ARBA00022771"/>
    </source>
</evidence>
<organism evidence="10 11">
    <name type="scientific">Coccomyxa viridis</name>
    <dbReference type="NCBI Taxonomy" id="1274662"/>
    <lineage>
        <taxon>Eukaryota</taxon>
        <taxon>Viridiplantae</taxon>
        <taxon>Chlorophyta</taxon>
        <taxon>core chlorophytes</taxon>
        <taxon>Trebouxiophyceae</taxon>
        <taxon>Trebouxiophyceae incertae sedis</taxon>
        <taxon>Coccomyxaceae</taxon>
        <taxon>Coccomyxa</taxon>
    </lineage>
</organism>
<name>A0ABP1G4P7_9CHLO</name>
<feature type="region of interest" description="Disordered" evidence="8">
    <location>
        <begin position="249"/>
        <end position="276"/>
    </location>
</feature>
<dbReference type="InterPro" id="IPR013083">
    <property type="entry name" value="Znf_RING/FYVE/PHD"/>
</dbReference>
<dbReference type="InterPro" id="IPR017907">
    <property type="entry name" value="Znf_RING_CS"/>
</dbReference>
<dbReference type="SMART" id="SM00320">
    <property type="entry name" value="WD40"/>
    <property type="match status" value="7"/>
</dbReference>
<evidence type="ECO:0000256" key="1">
    <source>
        <dbReference type="ARBA" id="ARBA00022574"/>
    </source>
</evidence>
<dbReference type="Gene3D" id="2.130.10.10">
    <property type="entry name" value="YVTN repeat-like/Quinoprotein amine dehydrogenase"/>
    <property type="match status" value="1"/>
</dbReference>
<reference evidence="10 11" key="1">
    <citation type="submission" date="2024-06" db="EMBL/GenBank/DDBJ databases">
        <authorList>
            <person name="Kraege A."/>
            <person name="Thomma B."/>
        </authorList>
    </citation>
    <scope>NUCLEOTIDE SEQUENCE [LARGE SCALE GENOMIC DNA]</scope>
</reference>
<evidence type="ECO:0000256" key="8">
    <source>
        <dbReference type="SAM" id="MobiDB-lite"/>
    </source>
</evidence>
<feature type="region of interest" description="Disordered" evidence="8">
    <location>
        <begin position="319"/>
        <end position="472"/>
    </location>
</feature>
<dbReference type="CDD" id="cd16504">
    <property type="entry name" value="RING-HC_COP1"/>
    <property type="match status" value="1"/>
</dbReference>
<evidence type="ECO:0000256" key="5">
    <source>
        <dbReference type="ARBA" id="ARBA00022833"/>
    </source>
</evidence>
<dbReference type="CDD" id="cd00200">
    <property type="entry name" value="WD40"/>
    <property type="match status" value="1"/>
</dbReference>
<dbReference type="PROSITE" id="PS50082">
    <property type="entry name" value="WD_REPEATS_2"/>
    <property type="match status" value="2"/>
</dbReference>
<feature type="repeat" description="WD" evidence="7">
    <location>
        <begin position="660"/>
        <end position="702"/>
    </location>
</feature>
<keyword evidence="2" id="KW-0479">Metal-binding</keyword>
<keyword evidence="5" id="KW-0862">Zinc</keyword>
<comment type="caution">
    <text evidence="10">The sequence shown here is derived from an EMBL/GenBank/DDBJ whole genome shotgun (WGS) entry which is preliminary data.</text>
</comment>
<evidence type="ECO:0000313" key="10">
    <source>
        <dbReference type="EMBL" id="CAL5227210.1"/>
    </source>
</evidence>
<dbReference type="InterPro" id="IPR036322">
    <property type="entry name" value="WD40_repeat_dom_sf"/>
</dbReference>
<dbReference type="Pfam" id="PF00400">
    <property type="entry name" value="WD40"/>
    <property type="match status" value="3"/>
</dbReference>
<dbReference type="PROSITE" id="PS50089">
    <property type="entry name" value="ZF_RING_2"/>
    <property type="match status" value="1"/>
</dbReference>
<dbReference type="InterPro" id="IPR042755">
    <property type="entry name" value="COP1"/>
</dbReference>
<proteinExistence type="predicted"/>
<dbReference type="Pfam" id="PF13923">
    <property type="entry name" value="zf-C3HC4_2"/>
    <property type="match status" value="1"/>
</dbReference>
<dbReference type="SUPFAM" id="SSF50978">
    <property type="entry name" value="WD40 repeat-like"/>
    <property type="match status" value="1"/>
</dbReference>
<sequence length="872" mass="94036">MIMEESSDHQQDEPEELEVNGHAQEGHSGSVGPASGLNQLLDDLSCPICISLLRDPFVTSCGHTFCCSCLTTHLEERSTCPSCGQYLIRDHIHPNFLLSKMATRAAVAERRKKKPLAKQIEEDLEFLDSELSLSEVNGLLTCLWQKKEAMEKQESQVKMQLLLQFLHHARSEKTRKLRELHEELTTLDTDIQQVAAQAGPSSTKRAPERPSDAELLRRRIAETADSPLGAGALPALPGFPAMTPRLDQSPGLLAGPSVAPHGHTAPMANHHPAPPPPGLLGQDALHAQLGLNPLLAALPASLLNGPAIEPANGLLNMPSLQSTLHTRPPAQVARPDQPPAAQASFGQGARPMMVRSPSLDTWGEPSTGAPRRAVDAQALSGFHSGSWTPDNSMATSSRPPASASMVASVTPQSTTPTVSSSERNSDSGAGAGPGARPTLPPGSGLTGQPSAPLSTEHSMAGEDSMRSRKRRVASQFEDLQACYLKLRKQNPNKASSIANGKMANGHSSDLGDCASHARHMPNGDTEMAERPTGAVMGSGGLSEFSRMLSVFVNCSKLKVIAELPRASGRQPAAILSSIEFDRDRSMFATAGVSKRISLYSFDDVMEQSHVQHSPTSELVTRSKLSCLSWNKYVRHHLLSSDYEGCVTLWDVDTGMAVNEYEAHDKRIWSVDFCTADSSLFVSGSDDGFIKAWSTKQAQPTSTIELRANVCCVKYNPNTAHEIAVGSADHNVHLYDLRKASSPVHVFGGHRKAVSYVRWLSDKEVASASTDSTLRLWDIHAARESRVFRGHVNEKNFVGLAADSEFIACGSETNEVHVYYRALAKPIASKLFSSPSSPSEGPQFISAVCWKPSNQILLAANSQGCIKIMRLAS</sequence>
<feature type="repeat" description="WD" evidence="7">
    <location>
        <begin position="746"/>
        <end position="786"/>
    </location>
</feature>
<evidence type="ECO:0000256" key="2">
    <source>
        <dbReference type="ARBA" id="ARBA00022723"/>
    </source>
</evidence>
<keyword evidence="1 7" id="KW-0853">WD repeat</keyword>
<feature type="compositionally biased region" description="Low complexity" evidence="8">
    <location>
        <begin position="408"/>
        <end position="421"/>
    </location>
</feature>
<dbReference type="PROSITE" id="PS00518">
    <property type="entry name" value="ZF_RING_1"/>
    <property type="match status" value="1"/>
</dbReference>
<feature type="compositionally biased region" description="Polar residues" evidence="8">
    <location>
        <begin position="446"/>
        <end position="457"/>
    </location>
</feature>
<evidence type="ECO:0000256" key="7">
    <source>
        <dbReference type="PROSITE-ProRule" id="PRU00221"/>
    </source>
</evidence>
<dbReference type="SMART" id="SM00184">
    <property type="entry name" value="RING"/>
    <property type="match status" value="1"/>
</dbReference>
<dbReference type="EMBL" id="CAXHTA020000017">
    <property type="protein sequence ID" value="CAL5227210.1"/>
    <property type="molecule type" value="Genomic_DNA"/>
</dbReference>
<dbReference type="InterPro" id="IPR015943">
    <property type="entry name" value="WD40/YVTN_repeat-like_dom_sf"/>
</dbReference>